<evidence type="ECO:0000256" key="1">
    <source>
        <dbReference type="SAM" id="Phobius"/>
    </source>
</evidence>
<dbReference type="EMBL" id="UFUW01000001">
    <property type="protein sequence ID" value="SUX19394.1"/>
    <property type="molecule type" value="Genomic_DNA"/>
</dbReference>
<dbReference type="OrthoDB" id="5296580at2"/>
<dbReference type="RefSeq" id="WP_006985911.1">
    <property type="nucleotide sequence ID" value="NZ_CABMOK010000110.1"/>
</dbReference>
<reference evidence="2 3" key="1">
    <citation type="submission" date="2018-06" db="EMBL/GenBank/DDBJ databases">
        <authorList>
            <consortium name="Pathogen Informatics"/>
            <person name="Doyle S."/>
        </authorList>
    </citation>
    <scope>NUCLEOTIDE SEQUENCE [LARGE SCALE GENOMIC DNA]</scope>
    <source>
        <strain evidence="2 3">NCTC13294</strain>
    </source>
</reference>
<dbReference type="AlphaFoldDB" id="A0A381E0L9"/>
<evidence type="ECO:0000313" key="3">
    <source>
        <dbReference type="Proteomes" id="UP000254572"/>
    </source>
</evidence>
<feature type="transmembrane region" description="Helical" evidence="1">
    <location>
        <begin position="7"/>
        <end position="27"/>
    </location>
</feature>
<dbReference type="Pfam" id="PF04351">
    <property type="entry name" value="PilP"/>
    <property type="match status" value="1"/>
</dbReference>
<organism evidence="2 3">
    <name type="scientific">Cardiobacterium valvarum</name>
    <dbReference type="NCBI Taxonomy" id="194702"/>
    <lineage>
        <taxon>Bacteria</taxon>
        <taxon>Pseudomonadati</taxon>
        <taxon>Pseudomonadota</taxon>
        <taxon>Gammaproteobacteria</taxon>
        <taxon>Cardiobacteriales</taxon>
        <taxon>Cardiobacteriaceae</taxon>
        <taxon>Cardiobacterium</taxon>
    </lineage>
</organism>
<evidence type="ECO:0000313" key="2">
    <source>
        <dbReference type="EMBL" id="SUX19394.1"/>
    </source>
</evidence>
<sequence length="193" mass="21425">MQMANKSILYQFAILPLAICFTTGFIGSNPETEATQFIQDTQNTVKPSANLDLGPLPVNQEYHPYVYSAEDADPFALKSFVVDASVPADGSTNACSDDDCGDGAPTPHEKYFLENYELNQLWMVGTVLKKNQRRAALIQTPDAGVVNVVQGEYMGKNNGLIISIKPDQVVVREKHRIPRGWQNRIAILELFTY</sequence>
<dbReference type="Proteomes" id="UP000254572">
    <property type="component" value="Unassembled WGS sequence"/>
</dbReference>
<keyword evidence="1" id="KW-1133">Transmembrane helix</keyword>
<gene>
    <name evidence="2" type="ORF">NCTC13294_00502</name>
</gene>
<dbReference type="Gene3D" id="2.30.30.830">
    <property type="match status" value="1"/>
</dbReference>
<proteinExistence type="predicted"/>
<name>A0A381E0L9_9GAMM</name>
<protein>
    <submittedName>
        <fullName evidence="2">Pilus assembly protein, PilP</fullName>
    </submittedName>
</protein>
<keyword evidence="3" id="KW-1185">Reference proteome</keyword>
<dbReference type="InterPro" id="IPR007446">
    <property type="entry name" value="PilP"/>
</dbReference>
<keyword evidence="1" id="KW-0472">Membrane</keyword>
<keyword evidence="1" id="KW-0812">Transmembrane</keyword>
<accession>A0A381E0L9</accession>